<dbReference type="Pfam" id="PF23559">
    <property type="entry name" value="WHD_DRP"/>
    <property type="match status" value="1"/>
</dbReference>
<dbReference type="Pfam" id="PF00931">
    <property type="entry name" value="NB-ARC"/>
    <property type="match status" value="1"/>
</dbReference>
<dbReference type="GeneID" id="107887504"/>
<keyword evidence="1" id="KW-0677">Repeat</keyword>
<feature type="domain" description="Disease resistance protein winged helix" evidence="4">
    <location>
        <begin position="377"/>
        <end position="430"/>
    </location>
</feature>
<evidence type="ECO:0000256" key="1">
    <source>
        <dbReference type="ARBA" id="ARBA00022737"/>
    </source>
</evidence>
<dbReference type="RefSeq" id="XP_040960047.1">
    <property type="nucleotide sequence ID" value="XM_041104113.1"/>
</dbReference>
<dbReference type="SUPFAM" id="SSF52540">
    <property type="entry name" value="P-loop containing nucleoside triphosphate hydrolases"/>
    <property type="match status" value="1"/>
</dbReference>
<dbReference type="Gene3D" id="1.10.8.430">
    <property type="entry name" value="Helical domain of apoptotic protease-activating factors"/>
    <property type="match status" value="1"/>
</dbReference>
<dbReference type="Gene3D" id="3.40.50.300">
    <property type="entry name" value="P-loop containing nucleotide triphosphate hydrolases"/>
    <property type="match status" value="1"/>
</dbReference>
<gene>
    <name evidence="6" type="primary">LOC107887504</name>
</gene>
<dbReference type="InterPro" id="IPR058922">
    <property type="entry name" value="WHD_DRP"/>
</dbReference>
<name>A0ABM3AZ41_GOSHI</name>
<keyword evidence="5" id="KW-1185">Reference proteome</keyword>
<dbReference type="PRINTS" id="PR00364">
    <property type="entry name" value="DISEASERSIST"/>
</dbReference>
<evidence type="ECO:0000256" key="2">
    <source>
        <dbReference type="ARBA" id="ARBA00022821"/>
    </source>
</evidence>
<evidence type="ECO:0000259" key="4">
    <source>
        <dbReference type="Pfam" id="PF23559"/>
    </source>
</evidence>
<evidence type="ECO:0000313" key="6">
    <source>
        <dbReference type="RefSeq" id="XP_040960047.1"/>
    </source>
</evidence>
<dbReference type="Proteomes" id="UP000818029">
    <property type="component" value="Chromosome A03"/>
</dbReference>
<accession>A0ABM3AZ41</accession>
<proteinExistence type="predicted"/>
<evidence type="ECO:0000313" key="5">
    <source>
        <dbReference type="Proteomes" id="UP000818029"/>
    </source>
</evidence>
<dbReference type="InterPro" id="IPR027417">
    <property type="entry name" value="P-loop_NTPase"/>
</dbReference>
<dbReference type="PANTHER" id="PTHR36766">
    <property type="entry name" value="PLANT BROAD-SPECTRUM MILDEW RESISTANCE PROTEIN RPW8"/>
    <property type="match status" value="1"/>
</dbReference>
<organism evidence="5 6">
    <name type="scientific">Gossypium hirsutum</name>
    <name type="common">Upland cotton</name>
    <name type="synonym">Gossypium mexicanum</name>
    <dbReference type="NCBI Taxonomy" id="3635"/>
    <lineage>
        <taxon>Eukaryota</taxon>
        <taxon>Viridiplantae</taxon>
        <taxon>Streptophyta</taxon>
        <taxon>Embryophyta</taxon>
        <taxon>Tracheophyta</taxon>
        <taxon>Spermatophyta</taxon>
        <taxon>Magnoliopsida</taxon>
        <taxon>eudicotyledons</taxon>
        <taxon>Gunneridae</taxon>
        <taxon>Pentapetalae</taxon>
        <taxon>rosids</taxon>
        <taxon>malvids</taxon>
        <taxon>Malvales</taxon>
        <taxon>Malvaceae</taxon>
        <taxon>Malvoideae</taxon>
        <taxon>Gossypium</taxon>
    </lineage>
</organism>
<dbReference type="InterPro" id="IPR002182">
    <property type="entry name" value="NB-ARC"/>
</dbReference>
<dbReference type="InterPro" id="IPR042197">
    <property type="entry name" value="Apaf_helical"/>
</dbReference>
<keyword evidence="2" id="KW-0611">Plant defense</keyword>
<evidence type="ECO:0000259" key="3">
    <source>
        <dbReference type="Pfam" id="PF00931"/>
    </source>
</evidence>
<reference evidence="6" key="2">
    <citation type="submission" date="2025-08" db="UniProtKB">
        <authorList>
            <consortium name="RefSeq"/>
        </authorList>
    </citation>
    <scope>IDENTIFICATION</scope>
</reference>
<protein>
    <submittedName>
        <fullName evidence="6">Disease resistance protein RGA3</fullName>
    </submittedName>
</protein>
<sequence>MNIALAQVTTRVSEWLYLGQVLKARYMGFNSRVRVQVGGGTVAVLAGDVTGANIYFTSQTCNLLCNTHNPNHSFLSSYIYLQQWPHLRFYYLLIPNFLPKTIAHITSIPPPKQNGEDIPDGEAKQHLVNYLTDPTDGEDIPVLPIVRIGGIGKTTLAQLVFNEESVKLHFELRIWVCVTEDFDINQLMIKIIKSATGMKCKDMNKEELRKDLQDCLNGKRFFMVLDDVWNDDNKKWSELKDLLCGGAQGSRIIVTTRIRNVATITGTILPYDLEHLSYENCLSLFLKLAFKEGEEKQHDNLVRIGEGIVQKCKGVALAVKTLGSLLCSTRVQHDWELVRDSELVKLKQEENDILPALKLSYDHLPWYLKQCFAFCSVFPKDFEFNAIFLIRLWMANGFLQSPYENEKPEDIGNRYVQELLSRSFFQQFEDKFFTFTFKCMI</sequence>
<reference evidence="5" key="1">
    <citation type="journal article" date="2020" name="Nat. Genet.">
        <title>Genomic diversifications of five Gossypium allopolyploid species and their impact on cotton improvement.</title>
        <authorList>
            <person name="Chen Z.J."/>
            <person name="Sreedasyam A."/>
            <person name="Ando A."/>
            <person name="Song Q."/>
            <person name="De Santiago L.M."/>
            <person name="Hulse-Kemp A.M."/>
            <person name="Ding M."/>
            <person name="Ye W."/>
            <person name="Kirkbride R.C."/>
            <person name="Jenkins J."/>
            <person name="Plott C."/>
            <person name="Lovell J."/>
            <person name="Lin Y.M."/>
            <person name="Vaughn R."/>
            <person name="Liu B."/>
            <person name="Simpson S."/>
            <person name="Scheffler B.E."/>
            <person name="Wen L."/>
            <person name="Saski C.A."/>
            <person name="Grover C.E."/>
            <person name="Hu G."/>
            <person name="Conover J.L."/>
            <person name="Carlson J.W."/>
            <person name="Shu S."/>
            <person name="Boston L.B."/>
            <person name="Williams M."/>
            <person name="Peterson D.G."/>
            <person name="McGee K."/>
            <person name="Jones D.C."/>
            <person name="Wendel J.F."/>
            <person name="Stelly D.M."/>
            <person name="Grimwood J."/>
            <person name="Schmutz J."/>
        </authorList>
    </citation>
    <scope>NUCLEOTIDE SEQUENCE [LARGE SCALE GENOMIC DNA]</scope>
    <source>
        <strain evidence="5">cv. TM-1</strain>
    </source>
</reference>
<dbReference type="PANTHER" id="PTHR36766:SF61">
    <property type="entry name" value="NB-ARC DOMAIN DISEASE RESISTANCE PROTEIN"/>
    <property type="match status" value="1"/>
</dbReference>
<feature type="domain" description="NB-ARC" evidence="3">
    <location>
        <begin position="137"/>
        <end position="292"/>
    </location>
</feature>